<dbReference type="PROSITE" id="PS50929">
    <property type="entry name" value="ABC_TM1F"/>
    <property type="match status" value="1"/>
</dbReference>
<feature type="region of interest" description="Disordered" evidence="7">
    <location>
        <begin position="1"/>
        <end position="27"/>
    </location>
</feature>
<dbReference type="InterPro" id="IPR036640">
    <property type="entry name" value="ABC1_TM_sf"/>
</dbReference>
<dbReference type="PANTHER" id="PTHR43394:SF1">
    <property type="entry name" value="ATP-BINDING CASSETTE SUB-FAMILY B MEMBER 10, MITOCHONDRIAL"/>
    <property type="match status" value="1"/>
</dbReference>
<evidence type="ECO:0000259" key="9">
    <source>
        <dbReference type="PROSITE" id="PS50893"/>
    </source>
</evidence>
<evidence type="ECO:0000256" key="5">
    <source>
        <dbReference type="ARBA" id="ARBA00022989"/>
    </source>
</evidence>
<evidence type="ECO:0000256" key="7">
    <source>
        <dbReference type="SAM" id="MobiDB-lite"/>
    </source>
</evidence>
<keyword evidence="5 8" id="KW-1133">Transmembrane helix</keyword>
<dbReference type="SMART" id="SM00382">
    <property type="entry name" value="AAA"/>
    <property type="match status" value="1"/>
</dbReference>
<evidence type="ECO:0000313" key="11">
    <source>
        <dbReference type="EMBL" id="MFB9754194.1"/>
    </source>
</evidence>
<evidence type="ECO:0000256" key="1">
    <source>
        <dbReference type="ARBA" id="ARBA00004651"/>
    </source>
</evidence>
<dbReference type="PROSITE" id="PS00211">
    <property type="entry name" value="ABC_TRANSPORTER_1"/>
    <property type="match status" value="1"/>
</dbReference>
<feature type="transmembrane region" description="Helical" evidence="8">
    <location>
        <begin position="52"/>
        <end position="72"/>
    </location>
</feature>
<dbReference type="InterPro" id="IPR003439">
    <property type="entry name" value="ABC_transporter-like_ATP-bd"/>
</dbReference>
<evidence type="ECO:0000256" key="8">
    <source>
        <dbReference type="SAM" id="Phobius"/>
    </source>
</evidence>
<dbReference type="CDD" id="cd07346">
    <property type="entry name" value="ABC_6TM_exporters"/>
    <property type="match status" value="1"/>
</dbReference>
<dbReference type="GO" id="GO:0005524">
    <property type="term" value="F:ATP binding"/>
    <property type="evidence" value="ECO:0007669"/>
    <property type="project" value="UniProtKB-KW"/>
</dbReference>
<dbReference type="InterPro" id="IPR017871">
    <property type="entry name" value="ABC_transporter-like_CS"/>
</dbReference>
<comment type="subcellular location">
    <subcellularLocation>
        <location evidence="1">Cell membrane</location>
        <topology evidence="1">Multi-pass membrane protein</topology>
    </subcellularLocation>
</comment>
<feature type="domain" description="ABC transmembrane type-1" evidence="10">
    <location>
        <begin position="56"/>
        <end position="338"/>
    </location>
</feature>
<accession>A0ABV5W0X2</accession>
<dbReference type="PANTHER" id="PTHR43394">
    <property type="entry name" value="ATP-DEPENDENT PERMEASE MDL1, MITOCHONDRIAL"/>
    <property type="match status" value="1"/>
</dbReference>
<evidence type="ECO:0000313" key="12">
    <source>
        <dbReference type="Proteomes" id="UP001589619"/>
    </source>
</evidence>
<dbReference type="InterPro" id="IPR027417">
    <property type="entry name" value="P-loop_NTPase"/>
</dbReference>
<dbReference type="InterPro" id="IPR039421">
    <property type="entry name" value="Type_1_exporter"/>
</dbReference>
<comment type="caution">
    <text evidence="11">The sequence shown here is derived from an EMBL/GenBank/DDBJ whole genome shotgun (WGS) entry which is preliminary data.</text>
</comment>
<keyword evidence="3" id="KW-0547">Nucleotide-binding</keyword>
<dbReference type="SUPFAM" id="SSF52540">
    <property type="entry name" value="P-loop containing nucleoside triphosphate hydrolases"/>
    <property type="match status" value="1"/>
</dbReference>
<dbReference type="Gene3D" id="1.20.1560.10">
    <property type="entry name" value="ABC transporter type 1, transmembrane domain"/>
    <property type="match status" value="1"/>
</dbReference>
<dbReference type="SUPFAM" id="SSF90123">
    <property type="entry name" value="ABC transporter transmembrane region"/>
    <property type="match status" value="1"/>
</dbReference>
<dbReference type="PROSITE" id="PS50893">
    <property type="entry name" value="ABC_TRANSPORTER_2"/>
    <property type="match status" value="1"/>
</dbReference>
<keyword evidence="12" id="KW-1185">Reference proteome</keyword>
<evidence type="ECO:0000256" key="3">
    <source>
        <dbReference type="ARBA" id="ARBA00022741"/>
    </source>
</evidence>
<protein>
    <submittedName>
        <fullName evidence="11">ABC transporter ATP-binding protein</fullName>
    </submittedName>
</protein>
<proteinExistence type="predicted"/>
<dbReference type="InterPro" id="IPR003593">
    <property type="entry name" value="AAA+_ATPase"/>
</dbReference>
<feature type="compositionally biased region" description="Gly residues" evidence="7">
    <location>
        <begin position="9"/>
        <end position="22"/>
    </location>
</feature>
<sequence>MERWAQGSGLAGGRGGPGGRFGAGADKPERKLKDHTVREMYKRMFLHVKGRWVIMLLALGCLIANSLLEFVIPQLTRYTIDTAIPGHQYSALPWIAGGVLGTAVLLGIFGYLSSVSLASVGQRAIYDIRNDLYRHLQSLDMAFFDRNRTGDLMSRVTSDVGMLQQLVSSGMMQIATDLFTFTAIALYMLYVDWQLTLLLLATFPLMIWTTRKFSKRIRSSFKTVQQSVAEVSNHLQDTLSGIRVIKSFASEEYESERFAVRSETNMNANLKTVKLRAVYEPIIDILNYLGMVAVLVFGAWQTMRGDLTVGAIVAFLAYLRLLQNPIRHFSRILNTIQQSAAAYERIVEVLETKPDVTEKPDAVKLPPLRGHIVFEDVGFSYRDDVPVLRDFNLEFKPGQIVALVGPSGAGKSTVAHLVARFYDPQQGRITIDGYSLKDIAAKSLREQMGVVSQDIVLFNGTVRDNIMYGKPGATDEEIAAAAKAANAHEFISAFPKGYDSEIGERGVKLSGGQKQRLSIARAILKNPRLIVLDEATAALDTESEQLIQEALGRLLVGRTCLVIAHRLSTIQTADLIVVLDQGKITESGTHAELMELGGKYRRLYDMQFPQETNATEADQ</sequence>
<reference evidence="11 12" key="1">
    <citation type="submission" date="2024-09" db="EMBL/GenBank/DDBJ databases">
        <authorList>
            <person name="Sun Q."/>
            <person name="Mori K."/>
        </authorList>
    </citation>
    <scope>NUCLEOTIDE SEQUENCE [LARGE SCALE GENOMIC DNA]</scope>
    <source>
        <strain evidence="11 12">JCM 12520</strain>
    </source>
</reference>
<organism evidence="11 12">
    <name type="scientific">Paenibacillus hodogayensis</name>
    <dbReference type="NCBI Taxonomy" id="279208"/>
    <lineage>
        <taxon>Bacteria</taxon>
        <taxon>Bacillati</taxon>
        <taxon>Bacillota</taxon>
        <taxon>Bacilli</taxon>
        <taxon>Bacillales</taxon>
        <taxon>Paenibacillaceae</taxon>
        <taxon>Paenibacillus</taxon>
    </lineage>
</organism>
<dbReference type="RefSeq" id="WP_344914135.1">
    <property type="nucleotide sequence ID" value="NZ_BAAAYO010000013.1"/>
</dbReference>
<dbReference type="EMBL" id="JBHMAG010000014">
    <property type="protein sequence ID" value="MFB9754194.1"/>
    <property type="molecule type" value="Genomic_DNA"/>
</dbReference>
<feature type="transmembrane region" description="Helical" evidence="8">
    <location>
        <begin position="193"/>
        <end position="210"/>
    </location>
</feature>
<name>A0ABV5W0X2_9BACL</name>
<dbReference type="Proteomes" id="UP001589619">
    <property type="component" value="Unassembled WGS sequence"/>
</dbReference>
<evidence type="ECO:0000259" key="10">
    <source>
        <dbReference type="PROSITE" id="PS50929"/>
    </source>
</evidence>
<gene>
    <name evidence="11" type="ORF">ACFFNY_21710</name>
</gene>
<keyword evidence="6 8" id="KW-0472">Membrane</keyword>
<keyword evidence="2 8" id="KW-0812">Transmembrane</keyword>
<dbReference type="InterPro" id="IPR011527">
    <property type="entry name" value="ABC1_TM_dom"/>
</dbReference>
<feature type="domain" description="ABC transporter" evidence="9">
    <location>
        <begin position="372"/>
        <end position="606"/>
    </location>
</feature>
<evidence type="ECO:0000256" key="2">
    <source>
        <dbReference type="ARBA" id="ARBA00022692"/>
    </source>
</evidence>
<evidence type="ECO:0000256" key="4">
    <source>
        <dbReference type="ARBA" id="ARBA00022840"/>
    </source>
</evidence>
<dbReference type="Pfam" id="PF00005">
    <property type="entry name" value="ABC_tran"/>
    <property type="match status" value="1"/>
</dbReference>
<feature type="transmembrane region" description="Helical" evidence="8">
    <location>
        <begin position="92"/>
        <end position="113"/>
    </location>
</feature>
<evidence type="ECO:0000256" key="6">
    <source>
        <dbReference type="ARBA" id="ARBA00023136"/>
    </source>
</evidence>
<keyword evidence="4 11" id="KW-0067">ATP-binding</keyword>
<dbReference type="Gene3D" id="3.40.50.300">
    <property type="entry name" value="P-loop containing nucleotide triphosphate hydrolases"/>
    <property type="match status" value="1"/>
</dbReference>
<dbReference type="Pfam" id="PF00664">
    <property type="entry name" value="ABC_membrane"/>
    <property type="match status" value="1"/>
</dbReference>